<sequence>MNSDARTTRSCSDTRRAILKDDAGRPAPGGAVFATDKYGNLEESNQRRFPLTSSETKTPTGSPNVAFIIDPRISLGRCSCEKRDTHKNQVQRYPNSSPQVRSTATDQDIGPKRRKEEGAPAVSETRPLLPWPSPDNKLKKPKTDDDVAVARQYLTQFLALALGSAHLG</sequence>
<dbReference type="Proteomes" id="UP000299102">
    <property type="component" value="Unassembled WGS sequence"/>
</dbReference>
<evidence type="ECO:0000313" key="3">
    <source>
        <dbReference type="Proteomes" id="UP000299102"/>
    </source>
</evidence>
<name>A0A4C1YN94_EUMVA</name>
<feature type="compositionally biased region" description="Polar residues" evidence="1">
    <location>
        <begin position="1"/>
        <end position="11"/>
    </location>
</feature>
<feature type="compositionally biased region" description="Basic and acidic residues" evidence="1">
    <location>
        <begin position="12"/>
        <end position="24"/>
    </location>
</feature>
<protein>
    <submittedName>
        <fullName evidence="2">Uncharacterized protein</fullName>
    </submittedName>
</protein>
<reference evidence="2 3" key="1">
    <citation type="journal article" date="2019" name="Commun. Biol.">
        <title>The bagworm genome reveals a unique fibroin gene that provides high tensile strength.</title>
        <authorList>
            <person name="Kono N."/>
            <person name="Nakamura H."/>
            <person name="Ohtoshi R."/>
            <person name="Tomita M."/>
            <person name="Numata K."/>
            <person name="Arakawa K."/>
        </authorList>
    </citation>
    <scope>NUCLEOTIDE SEQUENCE [LARGE SCALE GENOMIC DNA]</scope>
</reference>
<feature type="compositionally biased region" description="Polar residues" evidence="1">
    <location>
        <begin position="51"/>
        <end position="63"/>
    </location>
</feature>
<organism evidence="2 3">
    <name type="scientific">Eumeta variegata</name>
    <name type="common">Bagworm moth</name>
    <name type="synonym">Eumeta japonica</name>
    <dbReference type="NCBI Taxonomy" id="151549"/>
    <lineage>
        <taxon>Eukaryota</taxon>
        <taxon>Metazoa</taxon>
        <taxon>Ecdysozoa</taxon>
        <taxon>Arthropoda</taxon>
        <taxon>Hexapoda</taxon>
        <taxon>Insecta</taxon>
        <taxon>Pterygota</taxon>
        <taxon>Neoptera</taxon>
        <taxon>Endopterygota</taxon>
        <taxon>Lepidoptera</taxon>
        <taxon>Glossata</taxon>
        <taxon>Ditrysia</taxon>
        <taxon>Tineoidea</taxon>
        <taxon>Psychidae</taxon>
        <taxon>Oiketicinae</taxon>
        <taxon>Eumeta</taxon>
    </lineage>
</organism>
<gene>
    <name evidence="2" type="ORF">EVAR_15074_1</name>
</gene>
<feature type="compositionally biased region" description="Basic and acidic residues" evidence="1">
    <location>
        <begin position="109"/>
        <end position="118"/>
    </location>
</feature>
<comment type="caution">
    <text evidence="2">The sequence shown here is derived from an EMBL/GenBank/DDBJ whole genome shotgun (WGS) entry which is preliminary data.</text>
</comment>
<feature type="region of interest" description="Disordered" evidence="1">
    <location>
        <begin position="84"/>
        <end position="143"/>
    </location>
</feature>
<dbReference type="EMBL" id="BGZK01001263">
    <property type="protein sequence ID" value="GBP75825.1"/>
    <property type="molecule type" value="Genomic_DNA"/>
</dbReference>
<proteinExistence type="predicted"/>
<feature type="region of interest" description="Disordered" evidence="1">
    <location>
        <begin position="1"/>
        <end position="66"/>
    </location>
</feature>
<evidence type="ECO:0000256" key="1">
    <source>
        <dbReference type="SAM" id="MobiDB-lite"/>
    </source>
</evidence>
<dbReference type="AlphaFoldDB" id="A0A4C1YN94"/>
<keyword evidence="3" id="KW-1185">Reference proteome</keyword>
<evidence type="ECO:0000313" key="2">
    <source>
        <dbReference type="EMBL" id="GBP75825.1"/>
    </source>
</evidence>
<feature type="compositionally biased region" description="Polar residues" evidence="1">
    <location>
        <begin position="88"/>
        <end position="106"/>
    </location>
</feature>
<accession>A0A4C1YN94</accession>